<dbReference type="EMBL" id="CAJVPD010000155">
    <property type="protein sequence ID" value="CAG8358212.1"/>
    <property type="molecule type" value="Genomic_DNA"/>
</dbReference>
<dbReference type="Pfam" id="PF00734">
    <property type="entry name" value="CBM_1"/>
    <property type="match status" value="1"/>
</dbReference>
<dbReference type="PRINTS" id="PR00134">
    <property type="entry name" value="GLHYDRLASE10"/>
</dbReference>
<evidence type="ECO:0000256" key="3">
    <source>
        <dbReference type="ARBA" id="ARBA00004851"/>
    </source>
</evidence>
<dbReference type="Gene3D" id="3.20.20.80">
    <property type="entry name" value="Glycosidases"/>
    <property type="match status" value="1"/>
</dbReference>
<protein>
    <recommendedName>
        <fullName evidence="11">Beta-xylanase</fullName>
        <ecNumber evidence="11">3.2.1.8</ecNumber>
    </recommendedName>
</protein>
<dbReference type="PANTHER" id="PTHR31490">
    <property type="entry name" value="GLYCOSYL HYDROLASE"/>
    <property type="match status" value="1"/>
</dbReference>
<evidence type="ECO:0000256" key="5">
    <source>
        <dbReference type="ARBA" id="ARBA00022525"/>
    </source>
</evidence>
<dbReference type="GO" id="GO:0005576">
    <property type="term" value="C:extracellular region"/>
    <property type="evidence" value="ECO:0007669"/>
    <property type="project" value="UniProtKB-SubCell"/>
</dbReference>
<comment type="catalytic activity">
    <reaction evidence="1 11">
        <text>Endohydrolysis of (1-&gt;4)-beta-D-xylosidic linkages in xylans.</text>
        <dbReference type="EC" id="3.2.1.8"/>
    </reaction>
</comment>
<evidence type="ECO:0000259" key="13">
    <source>
        <dbReference type="PROSITE" id="PS51760"/>
    </source>
</evidence>
<comment type="pathway">
    <text evidence="3">Glycan degradation; xylan degradation.</text>
</comment>
<sequence length="419" mass="44622">MSSFSLEKELRLTLTIHERVYGAGLHASAVAKGKVYFGSATDNGELTDAAYLAQLSNTEDFGQITPGNAQKVRKADFPGLWHKTDCIQWDSIEPTQGTFSYTKGDVIADLAAKNGQKLRCHTLVWHSQLPNWVSSGTWTNETLIAAMKNHITNVVTHYKGKCYAWDVVNEALNEDGTYRTNIFYQTIGEAYLPIAFATAAAADPDVKLYYNDYNIESSGSKSTGAQRIIKLVQQYGAKIDGVGLQAHLIVGSTPSQSAQATNLAAFAALGVDIAYTELDIRMTLPSTAALLAQQSTDYKNTVAACVANTKCVGVTIWDYTDKYSWVPSVFSGQGAALPWDENLAKKPAYAGILSALGGTASAGTTTTAATVVTTTTTASSGTTTGVALYGQCGGSGWTGGTTCASGSCKVFNDWYSQCL</sequence>
<name>A0A9W4ITZ5_9EURO</name>
<keyword evidence="9 11" id="KW-0119">Carbohydrate metabolism</keyword>
<proteinExistence type="inferred from homology"/>
<comment type="similarity">
    <text evidence="4 11">Belongs to the glycosyl hydrolase 10 (cellulase F) family.</text>
</comment>
<dbReference type="GO" id="GO:0045493">
    <property type="term" value="P:xylan catabolic process"/>
    <property type="evidence" value="ECO:0007669"/>
    <property type="project" value="UniProtKB-KW"/>
</dbReference>
<evidence type="ECO:0000256" key="7">
    <source>
        <dbReference type="ARBA" id="ARBA00022729"/>
    </source>
</evidence>
<evidence type="ECO:0000256" key="4">
    <source>
        <dbReference type="ARBA" id="ARBA00007495"/>
    </source>
</evidence>
<evidence type="ECO:0000256" key="11">
    <source>
        <dbReference type="RuleBase" id="RU361174"/>
    </source>
</evidence>
<evidence type="ECO:0000313" key="14">
    <source>
        <dbReference type="EMBL" id="CAG8358212.1"/>
    </source>
</evidence>
<dbReference type="GO" id="GO:0031176">
    <property type="term" value="F:endo-1,4-beta-xylanase activity"/>
    <property type="evidence" value="ECO:0007669"/>
    <property type="project" value="UniProtKB-EC"/>
</dbReference>
<dbReference type="InterPro" id="IPR000254">
    <property type="entry name" value="CBD"/>
</dbReference>
<evidence type="ECO:0000256" key="9">
    <source>
        <dbReference type="ARBA" id="ARBA00023277"/>
    </source>
</evidence>
<dbReference type="SMART" id="SM00236">
    <property type="entry name" value="fCBD"/>
    <property type="match status" value="1"/>
</dbReference>
<dbReference type="PANTHER" id="PTHR31490:SF35">
    <property type="entry name" value="ENDO-1,4-BETA-XYLANASE"/>
    <property type="match status" value="1"/>
</dbReference>
<evidence type="ECO:0000313" key="15">
    <source>
        <dbReference type="Proteomes" id="UP001152592"/>
    </source>
</evidence>
<dbReference type="InterPro" id="IPR017853">
    <property type="entry name" value="GH"/>
</dbReference>
<dbReference type="PROSITE" id="PS51164">
    <property type="entry name" value="CBM1_2"/>
    <property type="match status" value="1"/>
</dbReference>
<dbReference type="Proteomes" id="UP001152592">
    <property type="component" value="Unassembled WGS sequence"/>
</dbReference>
<dbReference type="Pfam" id="PF00331">
    <property type="entry name" value="Glyco_hydro_10"/>
    <property type="match status" value="1"/>
</dbReference>
<evidence type="ECO:0000256" key="10">
    <source>
        <dbReference type="ARBA" id="ARBA00023326"/>
    </source>
</evidence>
<dbReference type="PROSITE" id="PS00562">
    <property type="entry name" value="CBM1_1"/>
    <property type="match status" value="1"/>
</dbReference>
<keyword evidence="11" id="KW-0326">Glycosidase</keyword>
<dbReference type="OrthoDB" id="3055998at2759"/>
<keyword evidence="6" id="KW-0858">Xylan degradation</keyword>
<comment type="subcellular location">
    <subcellularLocation>
        <location evidence="2">Secreted</location>
    </subcellularLocation>
</comment>
<feature type="domain" description="GH10" evidence="13">
    <location>
        <begin position="26"/>
        <end position="355"/>
    </location>
</feature>
<dbReference type="GO" id="GO:0030248">
    <property type="term" value="F:cellulose binding"/>
    <property type="evidence" value="ECO:0007669"/>
    <property type="project" value="InterPro"/>
</dbReference>
<evidence type="ECO:0000256" key="1">
    <source>
        <dbReference type="ARBA" id="ARBA00000681"/>
    </source>
</evidence>
<keyword evidence="7" id="KW-0732">Signal</keyword>
<dbReference type="SUPFAM" id="SSF51445">
    <property type="entry name" value="(Trans)glycosidases"/>
    <property type="match status" value="1"/>
</dbReference>
<dbReference type="AlphaFoldDB" id="A0A9W4ITZ5"/>
<organism evidence="14 15">
    <name type="scientific">Penicillium salamii</name>
    <dbReference type="NCBI Taxonomy" id="1612424"/>
    <lineage>
        <taxon>Eukaryota</taxon>
        <taxon>Fungi</taxon>
        <taxon>Dikarya</taxon>
        <taxon>Ascomycota</taxon>
        <taxon>Pezizomycotina</taxon>
        <taxon>Eurotiomycetes</taxon>
        <taxon>Eurotiomycetidae</taxon>
        <taxon>Eurotiales</taxon>
        <taxon>Aspergillaceae</taxon>
        <taxon>Penicillium</taxon>
    </lineage>
</organism>
<reference evidence="14" key="1">
    <citation type="submission" date="2021-07" db="EMBL/GenBank/DDBJ databases">
        <authorList>
            <person name="Branca A.L. A."/>
        </authorList>
    </citation>
    <scope>NUCLEOTIDE SEQUENCE</scope>
</reference>
<evidence type="ECO:0000256" key="8">
    <source>
        <dbReference type="ARBA" id="ARBA00022801"/>
    </source>
</evidence>
<evidence type="ECO:0000256" key="2">
    <source>
        <dbReference type="ARBA" id="ARBA00004613"/>
    </source>
</evidence>
<dbReference type="EC" id="3.2.1.8" evidence="11"/>
<dbReference type="InterPro" id="IPR044846">
    <property type="entry name" value="GH10"/>
</dbReference>
<dbReference type="SMART" id="SM00633">
    <property type="entry name" value="Glyco_10"/>
    <property type="match status" value="1"/>
</dbReference>
<evidence type="ECO:0000256" key="6">
    <source>
        <dbReference type="ARBA" id="ARBA00022651"/>
    </source>
</evidence>
<comment type="caution">
    <text evidence="14">The sequence shown here is derived from an EMBL/GenBank/DDBJ whole genome shotgun (WGS) entry which is preliminary data.</text>
</comment>
<dbReference type="InterPro" id="IPR035971">
    <property type="entry name" value="CBD_sf"/>
</dbReference>
<feature type="domain" description="CBM1" evidence="12">
    <location>
        <begin position="384"/>
        <end position="419"/>
    </location>
</feature>
<keyword evidence="5" id="KW-0964">Secreted</keyword>
<dbReference type="SUPFAM" id="SSF57180">
    <property type="entry name" value="Cellulose-binding domain"/>
    <property type="match status" value="1"/>
</dbReference>
<keyword evidence="8 11" id="KW-0378">Hydrolase</keyword>
<keyword evidence="10 11" id="KW-0624">Polysaccharide degradation</keyword>
<dbReference type="InterPro" id="IPR001000">
    <property type="entry name" value="GH10_dom"/>
</dbReference>
<dbReference type="PROSITE" id="PS51760">
    <property type="entry name" value="GH10_2"/>
    <property type="match status" value="1"/>
</dbReference>
<evidence type="ECO:0000259" key="12">
    <source>
        <dbReference type="PROSITE" id="PS51164"/>
    </source>
</evidence>
<accession>A0A9W4ITZ5</accession>
<gene>
    <name evidence="14" type="ORF">PSALAMII_LOCUS3404</name>
</gene>